<reference evidence="2 3" key="1">
    <citation type="journal article" date="2023" name="Life. Sci Alliance">
        <title>Evolutionary insights into 3D genome organization and epigenetic landscape of Vigna mungo.</title>
        <authorList>
            <person name="Junaid A."/>
            <person name="Singh B."/>
            <person name="Bhatia S."/>
        </authorList>
    </citation>
    <scope>NUCLEOTIDE SEQUENCE [LARGE SCALE GENOMIC DNA]</scope>
    <source>
        <strain evidence="2">Urdbean</strain>
    </source>
</reference>
<gene>
    <name evidence="2" type="ORF">V8G54_029283</name>
</gene>
<accession>A0AAQ3MTY6</accession>
<feature type="signal peptide" evidence="1">
    <location>
        <begin position="1"/>
        <end position="20"/>
    </location>
</feature>
<keyword evidence="3" id="KW-1185">Reference proteome</keyword>
<keyword evidence="1" id="KW-0732">Signal</keyword>
<sequence>MAITLIRCFVLMVVSNIVIGNKMVIGSSAEKDVVRNIRSKWVHVLPVPPSGPSAEKDVVSKGFHVLPKGPVPPSGPSHPCTHPPCGHKNVVSNIKSKGFHVLPKGPVPPSGPSPPCGHPPFCGRGHGIPCC</sequence>
<evidence type="ECO:0000256" key="1">
    <source>
        <dbReference type="SAM" id="SignalP"/>
    </source>
</evidence>
<organism evidence="2 3">
    <name type="scientific">Vigna mungo</name>
    <name type="common">Black gram</name>
    <name type="synonym">Phaseolus mungo</name>
    <dbReference type="NCBI Taxonomy" id="3915"/>
    <lineage>
        <taxon>Eukaryota</taxon>
        <taxon>Viridiplantae</taxon>
        <taxon>Streptophyta</taxon>
        <taxon>Embryophyta</taxon>
        <taxon>Tracheophyta</taxon>
        <taxon>Spermatophyta</taxon>
        <taxon>Magnoliopsida</taxon>
        <taxon>eudicotyledons</taxon>
        <taxon>Gunneridae</taxon>
        <taxon>Pentapetalae</taxon>
        <taxon>rosids</taxon>
        <taxon>fabids</taxon>
        <taxon>Fabales</taxon>
        <taxon>Fabaceae</taxon>
        <taxon>Papilionoideae</taxon>
        <taxon>50 kb inversion clade</taxon>
        <taxon>NPAAA clade</taxon>
        <taxon>indigoferoid/millettioid clade</taxon>
        <taxon>Phaseoleae</taxon>
        <taxon>Vigna</taxon>
    </lineage>
</organism>
<protein>
    <submittedName>
        <fullName evidence="2">Uncharacterized protein</fullName>
    </submittedName>
</protein>
<dbReference type="Proteomes" id="UP001374535">
    <property type="component" value="Chromosome 9"/>
</dbReference>
<name>A0AAQ3MTY6_VIGMU</name>
<proteinExistence type="predicted"/>
<feature type="chain" id="PRO_5042862600" evidence="1">
    <location>
        <begin position="21"/>
        <end position="131"/>
    </location>
</feature>
<dbReference type="AlphaFoldDB" id="A0AAQ3MTY6"/>
<dbReference type="EMBL" id="CP144692">
    <property type="protein sequence ID" value="WVY97132.1"/>
    <property type="molecule type" value="Genomic_DNA"/>
</dbReference>
<evidence type="ECO:0000313" key="3">
    <source>
        <dbReference type="Proteomes" id="UP001374535"/>
    </source>
</evidence>
<evidence type="ECO:0000313" key="2">
    <source>
        <dbReference type="EMBL" id="WVY97132.1"/>
    </source>
</evidence>